<dbReference type="AlphaFoldDB" id="A0A6A5HCT8"/>
<dbReference type="Proteomes" id="UP000483820">
    <property type="component" value="Chromosome II"/>
</dbReference>
<protein>
    <recommendedName>
        <fullName evidence="2">Sdz-33 F-box domain-containing protein</fullName>
    </recommendedName>
</protein>
<dbReference type="RefSeq" id="XP_053588968.1">
    <property type="nucleotide sequence ID" value="XM_053724774.1"/>
</dbReference>
<dbReference type="CTD" id="78773934"/>
<dbReference type="Pfam" id="PF07735">
    <property type="entry name" value="FBA_2"/>
    <property type="match status" value="1"/>
</dbReference>
<feature type="compositionally biased region" description="Basic and acidic residues" evidence="1">
    <location>
        <begin position="151"/>
        <end position="161"/>
    </location>
</feature>
<dbReference type="PANTHER" id="PTHR22899">
    <property type="entry name" value="CYCLIN-RELATED F-BOX FAMILY"/>
    <property type="match status" value="1"/>
</dbReference>
<proteinExistence type="predicted"/>
<gene>
    <name evidence="3" type="ORF">GCK72_004585</name>
</gene>
<sequence>MVGTISEWCMKSIKDTVKRFKVDGLIFTHDCGMECAHLALKNFPEYGALLIDGPAFRNPVEYQDMLIQNMESLTIGIFHDDSKISLDEIFLTNSKLIEIDSRHITDKMINRYLKHWIQGSNPRMENIRIVGSVPKSEAHKKIGGPWQNRRPMAESEARNLS</sequence>
<feature type="domain" description="Sdz-33 F-box" evidence="2">
    <location>
        <begin position="61"/>
        <end position="129"/>
    </location>
</feature>
<dbReference type="InterPro" id="IPR012885">
    <property type="entry name" value="F-box_Sdz-33"/>
</dbReference>
<evidence type="ECO:0000259" key="2">
    <source>
        <dbReference type="Pfam" id="PF07735"/>
    </source>
</evidence>
<reference evidence="3 4" key="1">
    <citation type="submission" date="2019-12" db="EMBL/GenBank/DDBJ databases">
        <title>Chromosome-level assembly of the Caenorhabditis remanei genome.</title>
        <authorList>
            <person name="Teterina A.A."/>
            <person name="Willis J.H."/>
            <person name="Phillips P.C."/>
        </authorList>
    </citation>
    <scope>NUCLEOTIDE SEQUENCE [LARGE SCALE GENOMIC DNA]</scope>
    <source>
        <strain evidence="3 4">PX506</strain>
        <tissue evidence="3">Whole organism</tissue>
    </source>
</reference>
<dbReference type="PANTHER" id="PTHR22899:SF0">
    <property type="entry name" value="F-BOX ASSOCIATED DOMAIN-CONTAINING PROTEIN-RELATED"/>
    <property type="match status" value="1"/>
</dbReference>
<evidence type="ECO:0000313" key="4">
    <source>
        <dbReference type="Proteomes" id="UP000483820"/>
    </source>
</evidence>
<dbReference type="GeneID" id="78773934"/>
<dbReference type="KEGG" id="crq:GCK72_004585"/>
<organism evidence="3 4">
    <name type="scientific">Caenorhabditis remanei</name>
    <name type="common">Caenorhabditis vulgaris</name>
    <dbReference type="NCBI Taxonomy" id="31234"/>
    <lineage>
        <taxon>Eukaryota</taxon>
        <taxon>Metazoa</taxon>
        <taxon>Ecdysozoa</taxon>
        <taxon>Nematoda</taxon>
        <taxon>Chromadorea</taxon>
        <taxon>Rhabditida</taxon>
        <taxon>Rhabditina</taxon>
        <taxon>Rhabditomorpha</taxon>
        <taxon>Rhabditoidea</taxon>
        <taxon>Rhabditidae</taxon>
        <taxon>Peloderinae</taxon>
        <taxon>Caenorhabditis</taxon>
    </lineage>
</organism>
<evidence type="ECO:0000256" key="1">
    <source>
        <dbReference type="SAM" id="MobiDB-lite"/>
    </source>
</evidence>
<dbReference type="InterPro" id="IPR053222">
    <property type="entry name" value="Zygotic_Embryogenesis-Asso"/>
</dbReference>
<dbReference type="EMBL" id="WUAV01000002">
    <property type="protein sequence ID" value="KAF1764636.1"/>
    <property type="molecule type" value="Genomic_DNA"/>
</dbReference>
<feature type="region of interest" description="Disordered" evidence="1">
    <location>
        <begin position="138"/>
        <end position="161"/>
    </location>
</feature>
<comment type="caution">
    <text evidence="3">The sequence shown here is derived from an EMBL/GenBank/DDBJ whole genome shotgun (WGS) entry which is preliminary data.</text>
</comment>
<accession>A0A6A5HCT8</accession>
<evidence type="ECO:0000313" key="3">
    <source>
        <dbReference type="EMBL" id="KAF1764636.1"/>
    </source>
</evidence>
<name>A0A6A5HCT8_CAERE</name>